<evidence type="ECO:0000313" key="1">
    <source>
        <dbReference type="EMBL" id="MBL6082421.1"/>
    </source>
</evidence>
<evidence type="ECO:0000313" key="2">
    <source>
        <dbReference type="Proteomes" id="UP000660885"/>
    </source>
</evidence>
<proteinExistence type="predicted"/>
<gene>
    <name evidence="1" type="ORF">JMJ56_31120</name>
</gene>
<dbReference type="InterPro" id="IPR006881">
    <property type="entry name" value="RepA_C"/>
</dbReference>
<name>A0ABS1UGL1_9PROT</name>
<accession>A0ABS1UGL1</accession>
<dbReference type="Proteomes" id="UP000660885">
    <property type="component" value="Unassembled WGS sequence"/>
</dbReference>
<dbReference type="Pfam" id="PF04796">
    <property type="entry name" value="RepA_C"/>
    <property type="match status" value="1"/>
</dbReference>
<organism evidence="1 2">
    <name type="scientific">Belnapia arida</name>
    <dbReference type="NCBI Taxonomy" id="2804533"/>
    <lineage>
        <taxon>Bacteria</taxon>
        <taxon>Pseudomonadati</taxon>
        <taxon>Pseudomonadota</taxon>
        <taxon>Alphaproteobacteria</taxon>
        <taxon>Acetobacterales</taxon>
        <taxon>Roseomonadaceae</taxon>
        <taxon>Belnapia</taxon>
    </lineage>
</organism>
<dbReference type="EMBL" id="JAETWB010000067">
    <property type="protein sequence ID" value="MBL6082421.1"/>
    <property type="molecule type" value="Genomic_DNA"/>
</dbReference>
<comment type="caution">
    <text evidence="1">The sequence shown here is derived from an EMBL/GenBank/DDBJ whole genome shotgun (WGS) entry which is preliminary data.</text>
</comment>
<reference evidence="1 2" key="1">
    <citation type="submission" date="2021-01" db="EMBL/GenBank/DDBJ databases">
        <title>Belnapia mucosa sp. nov. and Belnapia arida sp. nov., isolated from the Tabernas Desert (Almeria, Spain).</title>
        <authorList>
            <person name="Molina-Menor E."/>
            <person name="Vidal-Verdu A."/>
            <person name="Calonge A."/>
            <person name="Satari L."/>
            <person name="Pereto J."/>
            <person name="Porcar M."/>
        </authorList>
    </citation>
    <scope>NUCLEOTIDE SEQUENCE [LARGE SCALE GENOMIC DNA]</scope>
    <source>
        <strain evidence="1 2">T18</strain>
    </source>
</reference>
<keyword evidence="2" id="KW-1185">Reference proteome</keyword>
<protein>
    <submittedName>
        <fullName evidence="1">Plasmid replication initiator</fullName>
    </submittedName>
</protein>
<sequence length="315" mass="34727">MGEVHQLLTTRGKQAVLKESALPRDIVEAAAAYMAAEDSPLAVAYSGWAQCALPHRKTPNEALWVVESDRVRLVVEPGHKAAGRKGDGPIEAVGVPYGSYARLIMLYLQTEALRTNSREVELGGSWRAWMSRIGVPWGGSSGKAVREQADRIARCRLTFHVQGQGRAALVNQNIVDRADWAESVFDDINDSQGRLSLETAKLSEGFFEQLKRHPVPLEENAIKALANNSAALDVYIWLAYRLHSLTGPRTVTWKALKAQFGTSYKELYHFKARFPDLLFLATAVYPDAKLEVAEEGVILAPSRPPVSPRLIQVGS</sequence>